<name>A0A9D4GNV8_DREPO</name>
<reference evidence="1" key="2">
    <citation type="submission" date="2020-11" db="EMBL/GenBank/DDBJ databases">
        <authorList>
            <person name="McCartney M.A."/>
            <person name="Auch B."/>
            <person name="Kono T."/>
            <person name="Mallez S."/>
            <person name="Becker A."/>
            <person name="Gohl D.M."/>
            <person name="Silverstein K.A.T."/>
            <person name="Koren S."/>
            <person name="Bechman K.B."/>
            <person name="Herman A."/>
            <person name="Abrahante J.E."/>
            <person name="Garbe J."/>
        </authorList>
    </citation>
    <scope>NUCLEOTIDE SEQUENCE</scope>
    <source>
        <strain evidence="1">Duluth1</strain>
        <tissue evidence="1">Whole animal</tissue>
    </source>
</reference>
<comment type="caution">
    <text evidence="1">The sequence shown here is derived from an EMBL/GenBank/DDBJ whole genome shotgun (WGS) entry which is preliminary data.</text>
</comment>
<evidence type="ECO:0000313" key="2">
    <source>
        <dbReference type="Proteomes" id="UP000828390"/>
    </source>
</evidence>
<dbReference type="AlphaFoldDB" id="A0A9D4GNV8"/>
<proteinExistence type="predicted"/>
<dbReference type="Proteomes" id="UP000828390">
    <property type="component" value="Unassembled WGS sequence"/>
</dbReference>
<gene>
    <name evidence="1" type="ORF">DPMN_120558</name>
</gene>
<reference evidence="1" key="1">
    <citation type="journal article" date="2019" name="bioRxiv">
        <title>The Genome of the Zebra Mussel, Dreissena polymorpha: A Resource for Invasive Species Research.</title>
        <authorList>
            <person name="McCartney M.A."/>
            <person name="Auch B."/>
            <person name="Kono T."/>
            <person name="Mallez S."/>
            <person name="Zhang Y."/>
            <person name="Obille A."/>
            <person name="Becker A."/>
            <person name="Abrahante J.E."/>
            <person name="Garbe J."/>
            <person name="Badalamenti J.P."/>
            <person name="Herman A."/>
            <person name="Mangelson H."/>
            <person name="Liachko I."/>
            <person name="Sullivan S."/>
            <person name="Sone E.D."/>
            <person name="Koren S."/>
            <person name="Silverstein K.A.T."/>
            <person name="Beckman K.B."/>
            <person name="Gohl D.M."/>
        </authorList>
    </citation>
    <scope>NUCLEOTIDE SEQUENCE</scope>
    <source>
        <strain evidence="1">Duluth1</strain>
        <tissue evidence="1">Whole animal</tissue>
    </source>
</reference>
<dbReference type="EMBL" id="JAIWYP010000005">
    <property type="protein sequence ID" value="KAH3818831.1"/>
    <property type="molecule type" value="Genomic_DNA"/>
</dbReference>
<keyword evidence="2" id="KW-1185">Reference proteome</keyword>
<organism evidence="1 2">
    <name type="scientific">Dreissena polymorpha</name>
    <name type="common">Zebra mussel</name>
    <name type="synonym">Mytilus polymorpha</name>
    <dbReference type="NCBI Taxonomy" id="45954"/>
    <lineage>
        <taxon>Eukaryota</taxon>
        <taxon>Metazoa</taxon>
        <taxon>Spiralia</taxon>
        <taxon>Lophotrochozoa</taxon>
        <taxon>Mollusca</taxon>
        <taxon>Bivalvia</taxon>
        <taxon>Autobranchia</taxon>
        <taxon>Heteroconchia</taxon>
        <taxon>Euheterodonta</taxon>
        <taxon>Imparidentia</taxon>
        <taxon>Neoheterodontei</taxon>
        <taxon>Myida</taxon>
        <taxon>Dreissenoidea</taxon>
        <taxon>Dreissenidae</taxon>
        <taxon>Dreissena</taxon>
    </lineage>
</organism>
<accession>A0A9D4GNV8</accession>
<protein>
    <submittedName>
        <fullName evidence="1">Uncharacterized protein</fullName>
    </submittedName>
</protein>
<evidence type="ECO:0000313" key="1">
    <source>
        <dbReference type="EMBL" id="KAH3818831.1"/>
    </source>
</evidence>
<sequence>MTNVIEVKVDDNPPSCTRYYNSLKKFSTKTSCVRLPSLLSISPPMLATSTLPTAEPW</sequence>